<evidence type="ECO:0000256" key="1">
    <source>
        <dbReference type="SAM" id="Phobius"/>
    </source>
</evidence>
<dbReference type="AlphaFoldDB" id="A0A1T4P9H7"/>
<dbReference type="Proteomes" id="UP000189857">
    <property type="component" value="Unassembled WGS sequence"/>
</dbReference>
<keyword evidence="3" id="KW-1185">Reference proteome</keyword>
<proteinExistence type="predicted"/>
<accession>A0A1T4P9H7</accession>
<dbReference type="RefSeq" id="WP_078787705.1">
    <property type="nucleotide sequence ID" value="NZ_FMTO01000010.1"/>
</dbReference>
<dbReference type="OrthoDB" id="9915042at2"/>
<dbReference type="EMBL" id="FUXA01000011">
    <property type="protein sequence ID" value="SJZ88220.1"/>
    <property type="molecule type" value="Genomic_DNA"/>
</dbReference>
<name>A0A1T4P9H7_9FIRM</name>
<keyword evidence="1" id="KW-1133">Transmembrane helix</keyword>
<feature type="transmembrane region" description="Helical" evidence="1">
    <location>
        <begin position="45"/>
        <end position="63"/>
    </location>
</feature>
<evidence type="ECO:0000313" key="2">
    <source>
        <dbReference type="EMBL" id="SJZ88220.1"/>
    </source>
</evidence>
<feature type="transmembrane region" description="Helical" evidence="1">
    <location>
        <begin position="15"/>
        <end position="33"/>
    </location>
</feature>
<keyword evidence="1" id="KW-0472">Membrane</keyword>
<protein>
    <submittedName>
        <fullName evidence="2">Uncharacterized protein</fullName>
    </submittedName>
</protein>
<organism evidence="2 3">
    <name type="scientific">Eubacterium ruminantium</name>
    <dbReference type="NCBI Taxonomy" id="42322"/>
    <lineage>
        <taxon>Bacteria</taxon>
        <taxon>Bacillati</taxon>
        <taxon>Bacillota</taxon>
        <taxon>Clostridia</taxon>
        <taxon>Eubacteriales</taxon>
        <taxon>Eubacteriaceae</taxon>
        <taxon>Eubacterium</taxon>
    </lineage>
</organism>
<keyword evidence="1" id="KW-0812">Transmembrane</keyword>
<gene>
    <name evidence="2" type="ORF">SAMN02745110_01885</name>
</gene>
<sequence length="72" mass="8290">MTKVKGYDDLPKSDIVLWIISVVLCLIGLGLMFLDMADILEVKTYIQLAFIVVGQFINIFCIIKNKDKFHRK</sequence>
<reference evidence="2 3" key="1">
    <citation type="submission" date="2017-02" db="EMBL/GenBank/DDBJ databases">
        <authorList>
            <person name="Peterson S.W."/>
        </authorList>
    </citation>
    <scope>NUCLEOTIDE SEQUENCE [LARGE SCALE GENOMIC DNA]</scope>
    <source>
        <strain evidence="2 3">ATCC 17233</strain>
    </source>
</reference>
<evidence type="ECO:0000313" key="3">
    <source>
        <dbReference type="Proteomes" id="UP000189857"/>
    </source>
</evidence>